<name>A0A6V8M5U0_9BACT</name>
<evidence type="ECO:0000259" key="1">
    <source>
        <dbReference type="PROSITE" id="PS51819"/>
    </source>
</evidence>
<dbReference type="PROSITE" id="PS51819">
    <property type="entry name" value="VOC"/>
    <property type="match status" value="1"/>
</dbReference>
<evidence type="ECO:0000313" key="3">
    <source>
        <dbReference type="Proteomes" id="UP000494245"/>
    </source>
</evidence>
<protein>
    <recommendedName>
        <fullName evidence="1">VOC domain-containing protein</fullName>
    </recommendedName>
</protein>
<reference evidence="2 3" key="2">
    <citation type="submission" date="2020-05" db="EMBL/GenBank/DDBJ databases">
        <title>Draft genome sequence of Desulfovibrio sp. strainFSS-1.</title>
        <authorList>
            <person name="Shimoshige H."/>
            <person name="Kobayashi H."/>
            <person name="Maekawa T."/>
        </authorList>
    </citation>
    <scope>NUCLEOTIDE SEQUENCE [LARGE SCALE GENOMIC DNA]</scope>
    <source>
        <strain evidence="2 3">SIID29052-01</strain>
    </source>
</reference>
<reference evidence="2 3" key="1">
    <citation type="submission" date="2020-04" db="EMBL/GenBank/DDBJ databases">
        <authorList>
            <consortium name="Desulfovibrio sp. FSS-1 genome sequencing consortium"/>
            <person name="Shimoshige H."/>
            <person name="Kobayashi H."/>
            <person name="Maekawa T."/>
        </authorList>
    </citation>
    <scope>NUCLEOTIDE SEQUENCE [LARGE SCALE GENOMIC DNA]</scope>
    <source>
        <strain evidence="2 3">SIID29052-01</strain>
    </source>
</reference>
<dbReference type="InterPro" id="IPR004360">
    <property type="entry name" value="Glyas_Fos-R_dOase_dom"/>
</dbReference>
<dbReference type="Proteomes" id="UP000494245">
    <property type="component" value="Unassembled WGS sequence"/>
</dbReference>
<gene>
    <name evidence="2" type="ORF">NNJEOMEG_03828</name>
</gene>
<keyword evidence="3" id="KW-1185">Reference proteome</keyword>
<accession>A0A6V8M5U0</accession>
<dbReference type="InterPro" id="IPR029068">
    <property type="entry name" value="Glyas_Bleomycin-R_OHBP_Dase"/>
</dbReference>
<evidence type="ECO:0000313" key="2">
    <source>
        <dbReference type="EMBL" id="GFK95955.1"/>
    </source>
</evidence>
<sequence length="140" mass="15010">MSAVSLTPNLMVENVHRAAAFWCGLLGFTFRMGVDSARGFHQALDPGADLVYAQFVSGSCEVMVQRRDSLGGELPLLAGRPTGGAFTLYLQVDDLEALHARLKDAVTTVKGPETAFYGMREWYVTDPDGTVVCLAQPAGA</sequence>
<dbReference type="Gene3D" id="3.10.180.10">
    <property type="entry name" value="2,3-Dihydroxybiphenyl 1,2-Dioxygenase, domain 1"/>
    <property type="match status" value="1"/>
</dbReference>
<organism evidence="2 3">
    <name type="scientific">Fundidesulfovibrio magnetotacticus</name>
    <dbReference type="NCBI Taxonomy" id="2730080"/>
    <lineage>
        <taxon>Bacteria</taxon>
        <taxon>Pseudomonadati</taxon>
        <taxon>Thermodesulfobacteriota</taxon>
        <taxon>Desulfovibrionia</taxon>
        <taxon>Desulfovibrionales</taxon>
        <taxon>Desulfovibrionaceae</taxon>
        <taxon>Fundidesulfovibrio</taxon>
    </lineage>
</organism>
<dbReference type="AlphaFoldDB" id="A0A6V8M5U0"/>
<dbReference type="RefSeq" id="WP_173087090.1">
    <property type="nucleotide sequence ID" value="NZ_BLTE01000027.1"/>
</dbReference>
<dbReference type="SUPFAM" id="SSF54593">
    <property type="entry name" value="Glyoxalase/Bleomycin resistance protein/Dihydroxybiphenyl dioxygenase"/>
    <property type="match status" value="1"/>
</dbReference>
<dbReference type="Pfam" id="PF00903">
    <property type="entry name" value="Glyoxalase"/>
    <property type="match status" value="1"/>
</dbReference>
<comment type="caution">
    <text evidence="2">The sequence shown here is derived from an EMBL/GenBank/DDBJ whole genome shotgun (WGS) entry which is preliminary data.</text>
</comment>
<dbReference type="InterPro" id="IPR037523">
    <property type="entry name" value="VOC_core"/>
</dbReference>
<feature type="domain" description="VOC" evidence="1">
    <location>
        <begin position="2"/>
        <end position="137"/>
    </location>
</feature>
<proteinExistence type="predicted"/>
<dbReference type="EMBL" id="BLTE01000027">
    <property type="protein sequence ID" value="GFK95955.1"/>
    <property type="molecule type" value="Genomic_DNA"/>
</dbReference>